<reference evidence="2" key="1">
    <citation type="submission" date="2016-06" db="EMBL/GenBank/DDBJ databases">
        <title>Parallel loss of symbiosis genes in relatives of nitrogen-fixing non-legume Parasponia.</title>
        <authorList>
            <person name="Van Velzen R."/>
            <person name="Holmer R."/>
            <person name="Bu F."/>
            <person name="Rutten L."/>
            <person name="Van Zeijl A."/>
            <person name="Liu W."/>
            <person name="Santuari L."/>
            <person name="Cao Q."/>
            <person name="Sharma T."/>
            <person name="Shen D."/>
            <person name="Roswanjaya Y."/>
            <person name="Wardhani T."/>
            <person name="Kalhor M.S."/>
            <person name="Jansen J."/>
            <person name="Van den Hoogen J."/>
            <person name="Gungor B."/>
            <person name="Hartog M."/>
            <person name="Hontelez J."/>
            <person name="Verver J."/>
            <person name="Yang W.-C."/>
            <person name="Schijlen E."/>
            <person name="Repin R."/>
            <person name="Schilthuizen M."/>
            <person name="Schranz E."/>
            <person name="Heidstra R."/>
            <person name="Miyata K."/>
            <person name="Fedorova E."/>
            <person name="Kohlen W."/>
            <person name="Bisseling T."/>
            <person name="Smit S."/>
            <person name="Geurts R."/>
        </authorList>
    </citation>
    <scope>NUCLEOTIDE SEQUENCE [LARGE SCALE GENOMIC DNA]</scope>
    <source>
        <strain evidence="2">cv. WU1-14</strain>
    </source>
</reference>
<gene>
    <name evidence="1" type="ORF">PanWU01x14_181730</name>
</gene>
<dbReference type="EMBL" id="JXTB01000172">
    <property type="protein sequence ID" value="PON56342.1"/>
    <property type="molecule type" value="Genomic_DNA"/>
</dbReference>
<comment type="caution">
    <text evidence="1">The sequence shown here is derived from an EMBL/GenBank/DDBJ whole genome shotgun (WGS) entry which is preliminary data.</text>
</comment>
<dbReference type="AlphaFoldDB" id="A0A2P5C5I3"/>
<evidence type="ECO:0000313" key="2">
    <source>
        <dbReference type="Proteomes" id="UP000237105"/>
    </source>
</evidence>
<name>A0A2P5C5I3_PARAD</name>
<accession>A0A2P5C5I3</accession>
<dbReference type="Proteomes" id="UP000237105">
    <property type="component" value="Unassembled WGS sequence"/>
</dbReference>
<protein>
    <submittedName>
        <fullName evidence="1">Uncharacterized protein</fullName>
    </submittedName>
</protein>
<keyword evidence="2" id="KW-1185">Reference proteome</keyword>
<sequence>HCGADTGVVAPQLTGSWRNKAEVVALIFGAIAPQTWRCSLIKLQPQCQENGAAAPRKWGAVSLHWHCNPIILGLQSRDSFVAAPS</sequence>
<organism evidence="1 2">
    <name type="scientific">Parasponia andersonii</name>
    <name type="common">Sponia andersonii</name>
    <dbReference type="NCBI Taxonomy" id="3476"/>
    <lineage>
        <taxon>Eukaryota</taxon>
        <taxon>Viridiplantae</taxon>
        <taxon>Streptophyta</taxon>
        <taxon>Embryophyta</taxon>
        <taxon>Tracheophyta</taxon>
        <taxon>Spermatophyta</taxon>
        <taxon>Magnoliopsida</taxon>
        <taxon>eudicotyledons</taxon>
        <taxon>Gunneridae</taxon>
        <taxon>Pentapetalae</taxon>
        <taxon>rosids</taxon>
        <taxon>fabids</taxon>
        <taxon>Rosales</taxon>
        <taxon>Cannabaceae</taxon>
        <taxon>Parasponia</taxon>
    </lineage>
</organism>
<proteinExistence type="predicted"/>
<evidence type="ECO:0000313" key="1">
    <source>
        <dbReference type="EMBL" id="PON56342.1"/>
    </source>
</evidence>
<feature type="non-terminal residue" evidence="1">
    <location>
        <position position="1"/>
    </location>
</feature>